<dbReference type="GO" id="GO:0140359">
    <property type="term" value="F:ABC-type transporter activity"/>
    <property type="evidence" value="ECO:0007669"/>
    <property type="project" value="InterPro"/>
</dbReference>
<evidence type="ECO:0000256" key="5">
    <source>
        <dbReference type="SAM" id="Phobius"/>
    </source>
</evidence>
<comment type="caution">
    <text evidence="7">The sequence shown here is derived from an EMBL/GenBank/DDBJ whole genome shotgun (WGS) entry which is preliminary data.</text>
</comment>
<dbReference type="InterPro" id="IPR051328">
    <property type="entry name" value="T7SS_ABC-Transporter"/>
</dbReference>
<feature type="domain" description="ABC-2 type transporter transmembrane" evidence="6">
    <location>
        <begin position="388"/>
        <end position="596"/>
    </location>
</feature>
<evidence type="ECO:0000313" key="8">
    <source>
        <dbReference type="Proteomes" id="UP000019243"/>
    </source>
</evidence>
<evidence type="ECO:0000256" key="3">
    <source>
        <dbReference type="ARBA" id="ARBA00022989"/>
    </source>
</evidence>
<evidence type="ECO:0000256" key="2">
    <source>
        <dbReference type="ARBA" id="ARBA00022692"/>
    </source>
</evidence>
<protein>
    <submittedName>
        <fullName evidence="7">Transmembrane protein</fullName>
    </submittedName>
</protein>
<keyword evidence="4 5" id="KW-0472">Membrane</keyword>
<dbReference type="EMBL" id="AODH01000056">
    <property type="protein sequence ID" value="EUJ35488.1"/>
    <property type="molecule type" value="Genomic_DNA"/>
</dbReference>
<dbReference type="InterPro" id="IPR017501">
    <property type="entry name" value="Phage_infect_YhgE_C"/>
</dbReference>
<name>W7CR98_9LIST</name>
<comment type="subcellular location">
    <subcellularLocation>
        <location evidence="1">Membrane</location>
        <topology evidence="1">Multi-pass membrane protein</topology>
    </subcellularLocation>
</comment>
<sequence>MQAGSSTLQTGVSAVADGNQQLSTGLNELATKAPALTAGIDQLVDGQTSLTAGLTTLSDKGGDLVSGVKQLQAGISQLSDGLAGDLPAIDTAAIESELTTVGTSMQTIASSVQAPADSAEVKAVQQTAAFKALTPAQQTELMTALQGAVGSKAQQQGAALASAKESLTNVATALQAIGDAGLTEKVTALKTGVAQLQTGIDQLAPGSEQLIAGLNEAQTGSEALVTGAKKVQASAPTLTDAINTAAAASAKLANGSSQANEGVSQLATGLNSASTGSETLNSGLTTYTNGVATLGEGVTTLHNGAAELAANSGQLQAGASQLADGTQQLAAKTPALASGVGQLNDGASQLHDGSTKLAEGSNKLTDGLTQVASGTVKLGDTLGEASNKVADTNLKTANAKMVAKPTDLNKTELSKVPNYGHGLAPYVMALALFVGSLTFNVIFPIEVPVSYPKSALSWWFSKFSVMIAHAIVQALLLDVIMVLGLGLEVEHMGQFVLVSLFTSLAYMSIVSFLAITFGNPGRFMAMILLVLQLGASAGTFPLQLTNGFFQVLHTALPMTYAVNGYRQALTDGLSNGVVGQTLVVMTLFILAFNALLIGVLHLKRTKNYRLEGTIEA</sequence>
<evidence type="ECO:0000256" key="1">
    <source>
        <dbReference type="ARBA" id="ARBA00004141"/>
    </source>
</evidence>
<dbReference type="Proteomes" id="UP000019243">
    <property type="component" value="Unassembled WGS sequence"/>
</dbReference>
<dbReference type="OrthoDB" id="9811483at2"/>
<dbReference type="PANTHER" id="PTHR43077">
    <property type="entry name" value="TRANSPORT PERMEASE YVFS-RELATED"/>
    <property type="match status" value="1"/>
</dbReference>
<feature type="transmembrane region" description="Helical" evidence="5">
    <location>
        <begin position="577"/>
        <end position="600"/>
    </location>
</feature>
<proteinExistence type="predicted"/>
<dbReference type="STRING" id="1265861.BCAMP_11860"/>
<dbReference type="Pfam" id="PF12698">
    <property type="entry name" value="ABC2_membrane_3"/>
    <property type="match status" value="1"/>
</dbReference>
<dbReference type="PANTHER" id="PTHR43077:SF5">
    <property type="entry name" value="PHAGE INFECTION PROTEIN"/>
    <property type="match status" value="1"/>
</dbReference>
<dbReference type="AlphaFoldDB" id="W7CR98"/>
<reference evidence="7 8" key="1">
    <citation type="submission" date="2012-12" db="EMBL/GenBank/DDBJ databases">
        <title>Novel taxa of Listeriaceae from agricultural environments in the United States.</title>
        <authorList>
            <person name="den Bakker H.C."/>
            <person name="Allred A."/>
            <person name="Warchocki S."/>
            <person name="Wright E.M."/>
            <person name="Burrell A."/>
            <person name="Nightingale K.K."/>
            <person name="Kephart D."/>
            <person name="Wiedmann M."/>
        </authorList>
    </citation>
    <scope>NUCLEOTIDE SEQUENCE [LARGE SCALE GENOMIC DNA]</scope>
    <source>
        <strain evidence="7 8">FSL F6-1037</strain>
    </source>
</reference>
<dbReference type="NCBIfam" id="TIGR03062">
    <property type="entry name" value="pip_yhgE_Cterm"/>
    <property type="match status" value="1"/>
</dbReference>
<dbReference type="InterPro" id="IPR013525">
    <property type="entry name" value="ABC2_TM"/>
</dbReference>
<feature type="transmembrane region" description="Helical" evidence="5">
    <location>
        <begin position="523"/>
        <end position="540"/>
    </location>
</feature>
<keyword evidence="8" id="KW-1185">Reference proteome</keyword>
<evidence type="ECO:0000256" key="4">
    <source>
        <dbReference type="ARBA" id="ARBA00023136"/>
    </source>
</evidence>
<dbReference type="GO" id="GO:0016020">
    <property type="term" value="C:membrane"/>
    <property type="evidence" value="ECO:0007669"/>
    <property type="project" value="UniProtKB-SubCell"/>
</dbReference>
<keyword evidence="3 5" id="KW-1133">Transmembrane helix</keyword>
<evidence type="ECO:0000259" key="6">
    <source>
        <dbReference type="Pfam" id="PF12698"/>
    </source>
</evidence>
<organism evidence="7 8">
    <name type="scientific">Brochothrix campestris FSL F6-1037</name>
    <dbReference type="NCBI Taxonomy" id="1265861"/>
    <lineage>
        <taxon>Bacteria</taxon>
        <taxon>Bacillati</taxon>
        <taxon>Bacillota</taxon>
        <taxon>Bacilli</taxon>
        <taxon>Bacillales</taxon>
        <taxon>Listeriaceae</taxon>
        <taxon>Brochothrix</taxon>
    </lineage>
</organism>
<accession>W7CR98</accession>
<dbReference type="InterPro" id="IPR023908">
    <property type="entry name" value="xxxLxxG_rpt"/>
</dbReference>
<dbReference type="Gene3D" id="1.10.287.950">
    <property type="entry name" value="Methyl-accepting chemotaxis protein"/>
    <property type="match status" value="1"/>
</dbReference>
<gene>
    <name evidence="7" type="ORF">BCAMP_11860</name>
</gene>
<feature type="transmembrane region" description="Helical" evidence="5">
    <location>
        <begin position="463"/>
        <end position="483"/>
    </location>
</feature>
<evidence type="ECO:0000313" key="7">
    <source>
        <dbReference type="EMBL" id="EUJ35488.1"/>
    </source>
</evidence>
<feature type="transmembrane region" description="Helical" evidence="5">
    <location>
        <begin position="423"/>
        <end position="443"/>
    </location>
</feature>
<keyword evidence="2 5" id="KW-0812">Transmembrane</keyword>
<dbReference type="PATRIC" id="fig|1265861.3.peg.2327"/>
<feature type="transmembrane region" description="Helical" evidence="5">
    <location>
        <begin position="495"/>
        <end position="517"/>
    </location>
</feature>
<dbReference type="NCBIfam" id="TIGR03057">
    <property type="entry name" value="xxxLxxG_by_4"/>
    <property type="match status" value="6"/>
</dbReference>